<dbReference type="GO" id="GO:0046872">
    <property type="term" value="F:metal ion binding"/>
    <property type="evidence" value="ECO:0007669"/>
    <property type="project" value="UniProtKB-KW"/>
</dbReference>
<comment type="similarity">
    <text evidence="2">Belongs to the HAD-like hydrolase superfamily. NagD family.</text>
</comment>
<dbReference type="PANTHER" id="PTHR19288:SF46">
    <property type="entry name" value="HALOACID DEHALOGENASE-LIKE HYDROLASE DOMAIN-CONTAINING PROTEIN 2"/>
    <property type="match status" value="1"/>
</dbReference>
<dbReference type="NCBIfam" id="TIGR01460">
    <property type="entry name" value="HAD-SF-IIA"/>
    <property type="match status" value="1"/>
</dbReference>
<dbReference type="GO" id="GO:0005737">
    <property type="term" value="C:cytoplasm"/>
    <property type="evidence" value="ECO:0007669"/>
    <property type="project" value="TreeGrafter"/>
</dbReference>
<proteinExistence type="inferred from homology"/>
<dbReference type="GO" id="GO:0016791">
    <property type="term" value="F:phosphatase activity"/>
    <property type="evidence" value="ECO:0007669"/>
    <property type="project" value="TreeGrafter"/>
</dbReference>
<evidence type="ECO:0000256" key="4">
    <source>
        <dbReference type="ARBA" id="ARBA00022801"/>
    </source>
</evidence>
<reference evidence="6 7" key="1">
    <citation type="submission" date="2016-09" db="EMBL/GenBank/DDBJ databases">
        <title>Complete genome sequence of the Lysinibacillus sphaericus LMG 22257, a specie of Bacillus with ureolytic activity that can effectively biodeposit calcium carbonate.</title>
        <authorList>
            <person name="Yan W."/>
        </authorList>
    </citation>
    <scope>NUCLEOTIDE SEQUENCE [LARGE SCALE GENOMIC DNA]</scope>
    <source>
        <strain evidence="6 7">LMG 22257</strain>
    </source>
</reference>
<dbReference type="KEGG" id="surl:BI350_04950"/>
<evidence type="ECO:0000313" key="7">
    <source>
        <dbReference type="Proteomes" id="UP000185746"/>
    </source>
</evidence>
<dbReference type="PANTHER" id="PTHR19288">
    <property type="entry name" value="4-NITROPHENYLPHOSPHATASE-RELATED"/>
    <property type="match status" value="1"/>
</dbReference>
<dbReference type="SUPFAM" id="SSF56784">
    <property type="entry name" value="HAD-like"/>
    <property type="match status" value="1"/>
</dbReference>
<dbReference type="InterPro" id="IPR023214">
    <property type="entry name" value="HAD_sf"/>
</dbReference>
<dbReference type="Gene3D" id="3.40.50.1000">
    <property type="entry name" value="HAD superfamily/HAD-like"/>
    <property type="match status" value="2"/>
</dbReference>
<gene>
    <name evidence="6" type="ORF">BI350_04950</name>
</gene>
<keyword evidence="5" id="KW-0460">Magnesium</keyword>
<name>A0A1D8JE52_9BACL</name>
<organism evidence="6 7">
    <name type="scientific">Sporosarcina ureilytica</name>
    <dbReference type="NCBI Taxonomy" id="298596"/>
    <lineage>
        <taxon>Bacteria</taxon>
        <taxon>Bacillati</taxon>
        <taxon>Bacillota</taxon>
        <taxon>Bacilli</taxon>
        <taxon>Bacillales</taxon>
        <taxon>Caryophanaceae</taxon>
        <taxon>Sporosarcina</taxon>
    </lineage>
</organism>
<dbReference type="RefSeq" id="WP_075527108.1">
    <property type="nucleotide sequence ID" value="NZ_CP017560.1"/>
</dbReference>
<evidence type="ECO:0000313" key="6">
    <source>
        <dbReference type="EMBL" id="AOV06981.1"/>
    </source>
</evidence>
<keyword evidence="7" id="KW-1185">Reference proteome</keyword>
<keyword evidence="3" id="KW-0479">Metal-binding</keyword>
<dbReference type="FunFam" id="3.40.50.1000:FF:000053">
    <property type="entry name" value="TIGR01457 family HAD hydrolase"/>
    <property type="match status" value="1"/>
</dbReference>
<keyword evidence="4 6" id="KW-0378">Hydrolase</keyword>
<dbReference type="EMBL" id="CP017560">
    <property type="protein sequence ID" value="AOV06981.1"/>
    <property type="molecule type" value="Genomic_DNA"/>
</dbReference>
<evidence type="ECO:0000256" key="5">
    <source>
        <dbReference type="ARBA" id="ARBA00022842"/>
    </source>
</evidence>
<accession>A0A1D8JE52</accession>
<dbReference type="Pfam" id="PF13242">
    <property type="entry name" value="Hydrolase_like"/>
    <property type="match status" value="1"/>
</dbReference>
<evidence type="ECO:0000256" key="2">
    <source>
        <dbReference type="ARBA" id="ARBA00006696"/>
    </source>
</evidence>
<evidence type="ECO:0000256" key="3">
    <source>
        <dbReference type="ARBA" id="ARBA00022723"/>
    </source>
</evidence>
<dbReference type="Proteomes" id="UP000185746">
    <property type="component" value="Chromosome"/>
</dbReference>
<dbReference type="InterPro" id="IPR006357">
    <property type="entry name" value="HAD-SF_hydro_IIA"/>
</dbReference>
<comment type="cofactor">
    <cofactor evidence="1">
        <name>Mg(2+)</name>
        <dbReference type="ChEBI" id="CHEBI:18420"/>
    </cofactor>
</comment>
<evidence type="ECO:0000256" key="1">
    <source>
        <dbReference type="ARBA" id="ARBA00001946"/>
    </source>
</evidence>
<dbReference type="NCBIfam" id="TIGR01457">
    <property type="entry name" value="HAD-SF-IIA-hyp2"/>
    <property type="match status" value="1"/>
</dbReference>
<dbReference type="InterPro" id="IPR006354">
    <property type="entry name" value="HAD-SF_hydro_IIA_hyp1"/>
</dbReference>
<protein>
    <submittedName>
        <fullName evidence="6">HAD family hydrolase</fullName>
    </submittedName>
</protein>
<dbReference type="InterPro" id="IPR036412">
    <property type="entry name" value="HAD-like_sf"/>
</dbReference>
<sequence length="261" mass="28706">MKNYKVYCFDLDGTVYHGTEPVPEAVALIEKLQEQGIEPYYITNNSSATPVQVQRKLAGFGVHTKAKYIVTSAIAAAHYCKENFAGAKVQMFGETGLREALVAEEIELVTSKPDVVVMGIDREVTYEKLTDLCLNIRAGAKFIATNGDRAMPTERGLLPGTGSFIKLVEYSTGVTPMFMGKPEPFMLSYIQEKSGYSKEDMILIGDNYDTDILAGIRYGIATAHVEGGVTSREEVLLKENHPTYLLENLASVSIEKAFHGM</sequence>
<dbReference type="Pfam" id="PF13344">
    <property type="entry name" value="Hydrolase_6"/>
    <property type="match status" value="1"/>
</dbReference>
<dbReference type="AlphaFoldDB" id="A0A1D8JE52"/>